<reference evidence="2 3" key="1">
    <citation type="submission" date="2018-04" db="EMBL/GenBank/DDBJ databases">
        <title>Genomic Encyclopedia of Type Strains, Phase IV (KMG-IV): sequencing the most valuable type-strain genomes for metagenomic binning, comparative biology and taxonomic classification.</title>
        <authorList>
            <person name="Goeker M."/>
        </authorList>
    </citation>
    <scope>NUCLEOTIDE SEQUENCE [LARGE SCALE GENOMIC DNA]</scope>
    <source>
        <strain evidence="2 3">DSM 45771</strain>
    </source>
</reference>
<dbReference type="Proteomes" id="UP000245639">
    <property type="component" value="Unassembled WGS sequence"/>
</dbReference>
<evidence type="ECO:0000313" key="3">
    <source>
        <dbReference type="Proteomes" id="UP000245639"/>
    </source>
</evidence>
<dbReference type="RefSeq" id="WP_116711441.1">
    <property type="nucleotide sequence ID" value="NZ_QEKW01000032.1"/>
</dbReference>
<dbReference type="PANTHER" id="PTHR48079:SF6">
    <property type="entry name" value="NAD(P)-BINDING DOMAIN-CONTAINING PROTEIN-RELATED"/>
    <property type="match status" value="1"/>
</dbReference>
<sequence>MNTTHVVVGASGGIGRAVCAELARRGLPIRAVSRSGTPIEGVEAAEAVEVVAADATDAAAMRAACRDAAAVYHCVNPPFASWRAAFPAATRALLAAAGAAGARLVFADDTWMYGRVDGPMHEDTTVAPVSGKGVLRAWLAEMVLAAHARGEVETVIGRAPELWGPGVESLLAGGIFAAAARGRTARWPGDPDLPVTAGYAPDVGAALVELALAPASATGRVWHTPVPPPITGRLFVEKVFAAAGHPPRVGRITPAMVAGLRLVSPVVREGAELLYQFEQPFLVDDSAYRAAFTTRATDWDSGVAATLAWYRADLERTRRRLVPA</sequence>
<evidence type="ECO:0000259" key="1">
    <source>
        <dbReference type="Pfam" id="PF01370"/>
    </source>
</evidence>
<dbReference type="Pfam" id="PF01370">
    <property type="entry name" value="Epimerase"/>
    <property type="match status" value="1"/>
</dbReference>
<comment type="caution">
    <text evidence="2">The sequence shown here is derived from an EMBL/GenBank/DDBJ whole genome shotgun (WGS) entry which is preliminary data.</text>
</comment>
<dbReference type="SUPFAM" id="SSF51735">
    <property type="entry name" value="NAD(P)-binding Rossmann-fold domains"/>
    <property type="match status" value="1"/>
</dbReference>
<dbReference type="PANTHER" id="PTHR48079">
    <property type="entry name" value="PROTEIN YEEZ"/>
    <property type="match status" value="1"/>
</dbReference>
<dbReference type="OrthoDB" id="8205493at2"/>
<dbReference type="Gene3D" id="3.40.50.720">
    <property type="entry name" value="NAD(P)-binding Rossmann-like Domain"/>
    <property type="match status" value="1"/>
</dbReference>
<dbReference type="GO" id="GO:0004029">
    <property type="term" value="F:aldehyde dehydrogenase (NAD+) activity"/>
    <property type="evidence" value="ECO:0007669"/>
    <property type="project" value="TreeGrafter"/>
</dbReference>
<dbReference type="InterPro" id="IPR036291">
    <property type="entry name" value="NAD(P)-bd_dom_sf"/>
</dbReference>
<dbReference type="EMBL" id="QEKW01000032">
    <property type="protein sequence ID" value="PVY96194.1"/>
    <property type="molecule type" value="Genomic_DNA"/>
</dbReference>
<proteinExistence type="predicted"/>
<name>A0A2U1E8B0_9PSEU</name>
<dbReference type="InterPro" id="IPR051783">
    <property type="entry name" value="NAD(P)-dependent_oxidoreduct"/>
</dbReference>
<evidence type="ECO:0000313" key="2">
    <source>
        <dbReference type="EMBL" id="PVY96194.1"/>
    </source>
</evidence>
<dbReference type="InterPro" id="IPR001509">
    <property type="entry name" value="Epimerase_deHydtase"/>
</dbReference>
<organism evidence="2 3">
    <name type="scientific">Actinomycetospora cinnamomea</name>
    <dbReference type="NCBI Taxonomy" id="663609"/>
    <lineage>
        <taxon>Bacteria</taxon>
        <taxon>Bacillati</taxon>
        <taxon>Actinomycetota</taxon>
        <taxon>Actinomycetes</taxon>
        <taxon>Pseudonocardiales</taxon>
        <taxon>Pseudonocardiaceae</taxon>
        <taxon>Actinomycetospora</taxon>
    </lineage>
</organism>
<feature type="domain" description="NAD-dependent epimerase/dehydratase" evidence="1">
    <location>
        <begin position="6"/>
        <end position="180"/>
    </location>
</feature>
<protein>
    <submittedName>
        <fullName evidence="2">Nucleoside-diphosphate-sugar epimerase</fullName>
    </submittedName>
</protein>
<dbReference type="GO" id="GO:0005737">
    <property type="term" value="C:cytoplasm"/>
    <property type="evidence" value="ECO:0007669"/>
    <property type="project" value="TreeGrafter"/>
</dbReference>
<gene>
    <name evidence="2" type="ORF">C8D89_13235</name>
</gene>
<dbReference type="AlphaFoldDB" id="A0A2U1E8B0"/>
<accession>A0A2U1E8B0</accession>
<keyword evidence="3" id="KW-1185">Reference proteome</keyword>